<dbReference type="SUPFAM" id="SSF51161">
    <property type="entry name" value="Trimeric LpxA-like enzymes"/>
    <property type="match status" value="1"/>
</dbReference>
<proteinExistence type="inferred from homology"/>
<evidence type="ECO:0000256" key="3">
    <source>
        <dbReference type="ARBA" id="ARBA00022737"/>
    </source>
</evidence>
<evidence type="ECO:0000256" key="4">
    <source>
        <dbReference type="ARBA" id="ARBA00023315"/>
    </source>
</evidence>
<dbReference type="eggNOG" id="COG0110">
    <property type="taxonomic scope" value="Bacteria"/>
</dbReference>
<dbReference type="GO" id="GO:0008374">
    <property type="term" value="F:O-acyltransferase activity"/>
    <property type="evidence" value="ECO:0007669"/>
    <property type="project" value="TreeGrafter"/>
</dbReference>
<dbReference type="RefSeq" id="WP_014682305.1">
    <property type="nucleotide sequence ID" value="NC_017770.1"/>
</dbReference>
<dbReference type="Gene3D" id="2.160.10.10">
    <property type="entry name" value="Hexapeptide repeat proteins"/>
    <property type="match status" value="1"/>
</dbReference>
<evidence type="ECO:0000256" key="1">
    <source>
        <dbReference type="ARBA" id="ARBA00007274"/>
    </source>
</evidence>
<keyword evidence="4" id="KW-0012">Acyltransferase</keyword>
<keyword evidence="3" id="KW-0677">Repeat</keyword>
<dbReference type="OrthoDB" id="9801697at2"/>
<comment type="similarity">
    <text evidence="1">Belongs to the transferase hexapeptide repeat family.</text>
</comment>
<reference evidence="5" key="1">
    <citation type="submission" date="2012-02" db="EMBL/GenBank/DDBJ databases">
        <title>The complete genome of Solitalea canadensis DSM 3403.</title>
        <authorList>
            <consortium name="US DOE Joint Genome Institute (JGI-PGF)"/>
            <person name="Lucas S."/>
            <person name="Copeland A."/>
            <person name="Lapidus A."/>
            <person name="Glavina del Rio T."/>
            <person name="Dalin E."/>
            <person name="Tice H."/>
            <person name="Bruce D."/>
            <person name="Goodwin L."/>
            <person name="Pitluck S."/>
            <person name="Peters L."/>
            <person name="Ovchinnikova G."/>
            <person name="Lu M."/>
            <person name="Kyrpides N."/>
            <person name="Mavromatis K."/>
            <person name="Ivanova N."/>
            <person name="Brettin T."/>
            <person name="Detter J.C."/>
            <person name="Han C."/>
            <person name="Larimer F."/>
            <person name="Land M."/>
            <person name="Hauser L."/>
            <person name="Markowitz V."/>
            <person name="Cheng J.-F."/>
            <person name="Hugenholtz P."/>
            <person name="Woyke T."/>
            <person name="Wu D."/>
            <person name="Spring S."/>
            <person name="Schroeder M."/>
            <person name="Kopitz M."/>
            <person name="Brambilla E."/>
            <person name="Klenk H.-P."/>
            <person name="Eisen J.A."/>
        </authorList>
    </citation>
    <scope>NUCLEOTIDE SEQUENCE</scope>
    <source>
        <strain evidence="5">DSM 3403</strain>
    </source>
</reference>
<dbReference type="InterPro" id="IPR011004">
    <property type="entry name" value="Trimer_LpxA-like_sf"/>
</dbReference>
<dbReference type="InterPro" id="IPR051159">
    <property type="entry name" value="Hexapeptide_acetyltransf"/>
</dbReference>
<dbReference type="PANTHER" id="PTHR23416">
    <property type="entry name" value="SIALIC ACID SYNTHASE-RELATED"/>
    <property type="match status" value="1"/>
</dbReference>
<name>H8KN04_SOLCM</name>
<accession>H8KN04</accession>
<gene>
    <name evidence="5" type="ordered locus">Solca_4093</name>
</gene>
<dbReference type="HOGENOM" id="CLU_051638_7_1_10"/>
<evidence type="ECO:0000313" key="5">
    <source>
        <dbReference type="EMBL" id="AFD09083.1"/>
    </source>
</evidence>
<keyword evidence="2 5" id="KW-0808">Transferase</keyword>
<dbReference type="KEGG" id="scn:Solca_4093"/>
<dbReference type="InterPro" id="IPR018357">
    <property type="entry name" value="Hexapep_transf_CS"/>
</dbReference>
<dbReference type="PROSITE" id="PS00101">
    <property type="entry name" value="HEXAPEP_TRANSFERASES"/>
    <property type="match status" value="1"/>
</dbReference>
<organism evidence="5 6">
    <name type="scientific">Solitalea canadensis (strain ATCC 29591 / DSM 3403 / JCM 21819 / LMG 8368 / NBRC 15130 / NCIMB 12057 / USAM 9D)</name>
    <name type="common">Flexibacter canadensis</name>
    <dbReference type="NCBI Taxonomy" id="929556"/>
    <lineage>
        <taxon>Bacteria</taxon>
        <taxon>Pseudomonadati</taxon>
        <taxon>Bacteroidota</taxon>
        <taxon>Sphingobacteriia</taxon>
        <taxon>Sphingobacteriales</taxon>
        <taxon>Sphingobacteriaceae</taxon>
        <taxon>Solitalea</taxon>
    </lineage>
</organism>
<dbReference type="CDD" id="cd04647">
    <property type="entry name" value="LbH_MAT_like"/>
    <property type="match status" value="1"/>
</dbReference>
<dbReference type="STRING" id="929556.Solca_4093"/>
<sequence>MMRIIWFIESVRKRILSHYNKIINHYTLKHNKVVYETLPTISGVLKIRNQGKFEIKRNVKFNSSIESNFVGLFKPCTIAVMPTATLIIKDNCGFSGISIFCSEHITIHENVNCGGNVSIWDTDFHPLEYLSRRNNELETIKKEPIVIEQDVFIGANSIILKGVTIGARSIIGAGSIVTKNVPADEIWGGNPAKFIRKTE</sequence>
<dbReference type="Proteomes" id="UP000007590">
    <property type="component" value="Chromosome"/>
</dbReference>
<keyword evidence="6" id="KW-1185">Reference proteome</keyword>
<dbReference type="PANTHER" id="PTHR23416:SF23">
    <property type="entry name" value="ACETYLTRANSFERASE C18B11.09C-RELATED"/>
    <property type="match status" value="1"/>
</dbReference>
<dbReference type="EMBL" id="CP003349">
    <property type="protein sequence ID" value="AFD09083.1"/>
    <property type="molecule type" value="Genomic_DNA"/>
</dbReference>
<dbReference type="Pfam" id="PF14602">
    <property type="entry name" value="Hexapep_2"/>
    <property type="match status" value="1"/>
</dbReference>
<dbReference type="InterPro" id="IPR001451">
    <property type="entry name" value="Hexapep"/>
</dbReference>
<evidence type="ECO:0000256" key="2">
    <source>
        <dbReference type="ARBA" id="ARBA00022679"/>
    </source>
</evidence>
<evidence type="ECO:0000313" key="6">
    <source>
        <dbReference type="Proteomes" id="UP000007590"/>
    </source>
</evidence>
<protein>
    <submittedName>
        <fullName evidence="5">Acetyltransferase (Isoleucine patch superfamily)</fullName>
    </submittedName>
</protein>
<dbReference type="AlphaFoldDB" id="H8KN04"/>